<dbReference type="AlphaFoldDB" id="A0A2A9HHS3"/>
<name>A0A2A9HHS3_TEPT2</name>
<dbReference type="EMBL" id="PDJQ01000001">
    <property type="protein sequence ID" value="PFG74545.1"/>
    <property type="molecule type" value="Genomic_DNA"/>
</dbReference>
<keyword evidence="2" id="KW-1185">Reference proteome</keyword>
<organism evidence="1 2">
    <name type="scientific">Tepidiforma thermophila (strain KCTC 52669 / CGMCC 1.13589 / G233)</name>
    <dbReference type="NCBI Taxonomy" id="2761530"/>
    <lineage>
        <taxon>Bacteria</taxon>
        <taxon>Bacillati</taxon>
        <taxon>Chloroflexota</taxon>
        <taxon>Tepidiformia</taxon>
        <taxon>Tepidiformales</taxon>
        <taxon>Tepidiformaceae</taxon>
        <taxon>Tepidiforma</taxon>
    </lineage>
</organism>
<evidence type="ECO:0000313" key="1">
    <source>
        <dbReference type="EMBL" id="PFG74545.1"/>
    </source>
</evidence>
<proteinExistence type="predicted"/>
<accession>A0A2A9HHS3</accession>
<sequence length="217" mass="24540">MYRRILSGIVAQGKTREFLDAMRVATDFQVERGIRARTAVWGSMTGRNNGVLIAADFNTLEDLERWTDMATEDARFAQVRRGVRQHMVYDDVKVSIHRLAYHSEGLMTSEEATAPRKFMRVLTGEVKPGQHRDFVLSVSQALDYQKQRGIDATTSVWSAMTGHTSGVAIVAEFDSLAELEKFDEMAVTDAEFARLRAATRASMVFLTTETHLMRRLM</sequence>
<gene>
    <name evidence="1" type="ORF">A9A59_1778</name>
</gene>
<comment type="caution">
    <text evidence="1">The sequence shown here is derived from an EMBL/GenBank/DDBJ whole genome shotgun (WGS) entry which is preliminary data.</text>
</comment>
<reference evidence="1 2" key="1">
    <citation type="submission" date="2017-09" db="EMBL/GenBank/DDBJ databases">
        <title>Sequencing the genomes of two abundant thermophiles in Great Basin hot springs: Thermocrinis jamiesonii and novel Chloroflexi Thermoflexus hugenholtzii.</title>
        <authorList>
            <person name="Hedlund B."/>
        </authorList>
    </citation>
    <scope>NUCLEOTIDE SEQUENCE [LARGE SCALE GENOMIC DNA]</scope>
    <source>
        <strain evidence="1 2">G233</strain>
    </source>
</reference>
<protein>
    <recommendedName>
        <fullName evidence="3">NIPSNAP domain-containing protein</fullName>
    </recommendedName>
</protein>
<evidence type="ECO:0008006" key="3">
    <source>
        <dbReference type="Google" id="ProtNLM"/>
    </source>
</evidence>
<dbReference type="RefSeq" id="WP_098503925.1">
    <property type="nucleotide sequence ID" value="NZ_PDJQ01000001.1"/>
</dbReference>
<dbReference type="Proteomes" id="UP000223071">
    <property type="component" value="Unassembled WGS sequence"/>
</dbReference>
<evidence type="ECO:0000313" key="2">
    <source>
        <dbReference type="Proteomes" id="UP000223071"/>
    </source>
</evidence>